<gene>
    <name evidence="2" type="ORF">UFOVP1443_77</name>
</gene>
<accession>A0A6J5SFY6</accession>
<organism evidence="2">
    <name type="scientific">uncultured Caudovirales phage</name>
    <dbReference type="NCBI Taxonomy" id="2100421"/>
    <lineage>
        <taxon>Viruses</taxon>
        <taxon>Duplodnaviria</taxon>
        <taxon>Heunggongvirae</taxon>
        <taxon>Uroviricota</taxon>
        <taxon>Caudoviricetes</taxon>
        <taxon>Peduoviridae</taxon>
        <taxon>Maltschvirus</taxon>
        <taxon>Maltschvirus maltsch</taxon>
    </lineage>
</organism>
<protein>
    <submittedName>
        <fullName evidence="2">Uncharacterized protein</fullName>
    </submittedName>
</protein>
<sequence length="119" mass="13546">MSEELIVDKQVEIQPEKNDLSQMSNKDIKWRARYKEAVSELESLKASEERRYREVSEKISAVEQQREAAIQKRIDAELKASAVNAGLTDLDLIKLINKDKISIDQSGDPVGIDEVVNEF</sequence>
<evidence type="ECO:0000256" key="1">
    <source>
        <dbReference type="SAM" id="Coils"/>
    </source>
</evidence>
<name>A0A6J5SFY6_9CAUD</name>
<dbReference type="EMBL" id="LR797389">
    <property type="protein sequence ID" value="CAB4213116.1"/>
    <property type="molecule type" value="Genomic_DNA"/>
</dbReference>
<keyword evidence="1" id="KW-0175">Coiled coil</keyword>
<feature type="non-terminal residue" evidence="2">
    <location>
        <position position="119"/>
    </location>
</feature>
<feature type="coiled-coil region" evidence="1">
    <location>
        <begin position="31"/>
        <end position="79"/>
    </location>
</feature>
<evidence type="ECO:0000313" key="2">
    <source>
        <dbReference type="EMBL" id="CAB4213116.1"/>
    </source>
</evidence>
<proteinExistence type="predicted"/>
<reference evidence="2" key="1">
    <citation type="submission" date="2020-05" db="EMBL/GenBank/DDBJ databases">
        <authorList>
            <person name="Chiriac C."/>
            <person name="Salcher M."/>
            <person name="Ghai R."/>
            <person name="Kavagutti S V."/>
        </authorList>
    </citation>
    <scope>NUCLEOTIDE SEQUENCE</scope>
</reference>